<dbReference type="SUPFAM" id="SSF51206">
    <property type="entry name" value="cAMP-binding domain-like"/>
    <property type="match status" value="1"/>
</dbReference>
<keyword evidence="3" id="KW-1185">Reference proteome</keyword>
<dbReference type="Gene3D" id="2.60.120.10">
    <property type="entry name" value="Jelly Rolls"/>
    <property type="match status" value="1"/>
</dbReference>
<feature type="domain" description="Cyclic nucleotide-binding" evidence="1">
    <location>
        <begin position="30"/>
        <end position="116"/>
    </location>
</feature>
<name>A0A511YRF6_9FLAO</name>
<dbReference type="EMBL" id="BJYJ01000033">
    <property type="protein sequence ID" value="GEN77776.1"/>
    <property type="molecule type" value="Genomic_DNA"/>
</dbReference>
<dbReference type="AlphaFoldDB" id="A0A511YRF6"/>
<dbReference type="InterPro" id="IPR014710">
    <property type="entry name" value="RmlC-like_jellyroll"/>
</dbReference>
<dbReference type="OrthoDB" id="1092431at2"/>
<accession>A0A511YRF6</accession>
<dbReference type="RefSeq" id="WP_146943871.1">
    <property type="nucleotide sequence ID" value="NZ_BJYJ01000033.1"/>
</dbReference>
<sequence>MFSQFKTYLEQFTEISEDEIRMICEAGRERTLRKSQSLLHDGEVWNYNCFIASGCFRLYRFGEDGTDHTMRFGIENWWMTDQESYNNSTPSVYNIEALSKSTVILWTKETWQHLLSAIPVLKVFEEGLQARAYEASQRRIFSLISGSAEEKYTEFQKTYPNVFNKVPLYMVASYLGMSRETLSRIRKDGSIKNKA</sequence>
<dbReference type="InterPro" id="IPR000595">
    <property type="entry name" value="cNMP-bd_dom"/>
</dbReference>
<dbReference type="Proteomes" id="UP000321863">
    <property type="component" value="Unassembled WGS sequence"/>
</dbReference>
<dbReference type="InterPro" id="IPR018490">
    <property type="entry name" value="cNMP-bd_dom_sf"/>
</dbReference>
<reference evidence="2 3" key="1">
    <citation type="submission" date="2019-07" db="EMBL/GenBank/DDBJ databases">
        <title>Whole genome shotgun sequence of Chryseobacterium hagamense NBRC 105253.</title>
        <authorList>
            <person name="Hosoyama A."/>
            <person name="Uohara A."/>
            <person name="Ohji S."/>
            <person name="Ichikawa N."/>
        </authorList>
    </citation>
    <scope>NUCLEOTIDE SEQUENCE [LARGE SCALE GENOMIC DNA]</scope>
    <source>
        <strain evidence="2 3">NBRC 105253</strain>
    </source>
</reference>
<organism evidence="2 3">
    <name type="scientific">Chryseobacterium hagamense</name>
    <dbReference type="NCBI Taxonomy" id="395935"/>
    <lineage>
        <taxon>Bacteria</taxon>
        <taxon>Pseudomonadati</taxon>
        <taxon>Bacteroidota</taxon>
        <taxon>Flavobacteriia</taxon>
        <taxon>Flavobacteriales</taxon>
        <taxon>Weeksellaceae</taxon>
        <taxon>Chryseobacterium group</taxon>
        <taxon>Chryseobacterium</taxon>
    </lineage>
</organism>
<dbReference type="Pfam" id="PF00027">
    <property type="entry name" value="cNMP_binding"/>
    <property type="match status" value="1"/>
</dbReference>
<evidence type="ECO:0000313" key="3">
    <source>
        <dbReference type="Proteomes" id="UP000321863"/>
    </source>
</evidence>
<evidence type="ECO:0000313" key="2">
    <source>
        <dbReference type="EMBL" id="GEN77776.1"/>
    </source>
</evidence>
<dbReference type="CDD" id="cd00038">
    <property type="entry name" value="CAP_ED"/>
    <property type="match status" value="1"/>
</dbReference>
<evidence type="ECO:0000259" key="1">
    <source>
        <dbReference type="Pfam" id="PF00027"/>
    </source>
</evidence>
<protein>
    <submittedName>
        <fullName evidence="2">Cyclic nucleotide-binding protein</fullName>
    </submittedName>
</protein>
<comment type="caution">
    <text evidence="2">The sequence shown here is derived from an EMBL/GenBank/DDBJ whole genome shotgun (WGS) entry which is preliminary data.</text>
</comment>
<proteinExistence type="predicted"/>
<gene>
    <name evidence="2" type="ORF">CHA01nite_35160</name>
</gene>